<dbReference type="InterPro" id="IPR021315">
    <property type="entry name" value="Gap/Sap"/>
</dbReference>
<feature type="transmembrane region" description="Helical" evidence="1">
    <location>
        <begin position="201"/>
        <end position="220"/>
    </location>
</feature>
<proteinExistence type="predicted"/>
<dbReference type="Pfam" id="PF11139">
    <property type="entry name" value="SfLAP"/>
    <property type="match status" value="1"/>
</dbReference>
<feature type="transmembrane region" description="Helical" evidence="1">
    <location>
        <begin position="45"/>
        <end position="67"/>
    </location>
</feature>
<keyword evidence="1" id="KW-1133">Transmembrane helix</keyword>
<dbReference type="Proteomes" id="UP001154266">
    <property type="component" value="Unassembled WGS sequence"/>
</dbReference>
<feature type="transmembrane region" description="Helical" evidence="1">
    <location>
        <begin position="119"/>
        <end position="146"/>
    </location>
</feature>
<feature type="transmembrane region" description="Helical" evidence="1">
    <location>
        <begin position="161"/>
        <end position="180"/>
    </location>
</feature>
<evidence type="ECO:0000313" key="2">
    <source>
        <dbReference type="EMBL" id="MDG5482265.1"/>
    </source>
</evidence>
<reference evidence="2" key="1">
    <citation type="journal article" date="2023" name="Environ. Microbiol.">
        <title>The 2-methylpropene degradation pathway in Mycobacteriaceae family strains.</title>
        <authorList>
            <person name="Helbich S."/>
            <person name="Barrantes I."/>
            <person name="Dos Anjos Borges L.G."/>
            <person name="Pieper D.H."/>
            <person name="Vainshtein Y."/>
            <person name="Sohn K."/>
            <person name="Engesser K.H."/>
        </authorList>
    </citation>
    <scope>NUCLEOTIDE SEQUENCE</scope>
    <source>
        <strain evidence="2">IBE100</strain>
    </source>
</reference>
<organism evidence="2 3">
    <name type="scientific">Mycolicibacterium gadium</name>
    <name type="common">Mycobacterium gadium</name>
    <dbReference type="NCBI Taxonomy" id="1794"/>
    <lineage>
        <taxon>Bacteria</taxon>
        <taxon>Bacillati</taxon>
        <taxon>Actinomycetota</taxon>
        <taxon>Actinomycetes</taxon>
        <taxon>Mycobacteriales</taxon>
        <taxon>Mycobacteriaceae</taxon>
        <taxon>Mycolicibacterium</taxon>
    </lineage>
</organism>
<keyword evidence="3" id="KW-1185">Reference proteome</keyword>
<feature type="transmembrane region" description="Helical" evidence="1">
    <location>
        <begin position="12"/>
        <end position="33"/>
    </location>
</feature>
<evidence type="ECO:0000313" key="3">
    <source>
        <dbReference type="Proteomes" id="UP001154266"/>
    </source>
</evidence>
<protein>
    <submittedName>
        <fullName evidence="2">GAP family protein</fullName>
    </submittedName>
</protein>
<keyword evidence="1" id="KW-0472">Membrane</keyword>
<gene>
    <name evidence="2" type="ORF">MNO81_05585</name>
</gene>
<keyword evidence="1" id="KW-0812">Transmembrane</keyword>
<accession>A0ABT6GLY8</accession>
<dbReference type="EMBL" id="JAKZMO010000004">
    <property type="protein sequence ID" value="MDG5482265.1"/>
    <property type="molecule type" value="Genomic_DNA"/>
</dbReference>
<feature type="transmembrane region" description="Helical" evidence="1">
    <location>
        <begin position="79"/>
        <end position="98"/>
    </location>
</feature>
<dbReference type="RefSeq" id="WP_278220146.1">
    <property type="nucleotide sequence ID" value="NZ_JAKZMO010000004.1"/>
</dbReference>
<comment type="caution">
    <text evidence="2">The sequence shown here is derived from an EMBL/GenBank/DDBJ whole genome shotgun (WGS) entry which is preliminary data.</text>
</comment>
<evidence type="ECO:0000256" key="1">
    <source>
        <dbReference type="SAM" id="Phobius"/>
    </source>
</evidence>
<sequence>MSGDWGSVLIELIPLALVVALSPLSIIPAVLVLQTPRPRPAGLAFLAGWLIGLAALTSIFLAVSGLIGGLGGKPPGWASWLRVVVGAALIVFGIYRWLTRKKTAHVPKWLQSMSKLTPARAGVTGLVLTAVNPKVLFICAAAGLAIGTTGMAGARVWLAELWFVAVAGSTVALPILAFAVSGDRLVAPLQRLRDWMERQHAVLVAGILVVIGLLVLYKGIHGLAL</sequence>
<name>A0ABT6GLY8_MYCGU</name>